<dbReference type="InterPro" id="IPR050707">
    <property type="entry name" value="HTH_MetabolicPath_Reg"/>
</dbReference>
<feature type="domain" description="HTH iclR-type" evidence="4">
    <location>
        <begin position="12"/>
        <end position="72"/>
    </location>
</feature>
<dbReference type="PROSITE" id="PS51077">
    <property type="entry name" value="HTH_ICLR"/>
    <property type="match status" value="1"/>
</dbReference>
<dbReference type="GO" id="GO:0046278">
    <property type="term" value="P:3,4-dihydroxybenzoate metabolic process"/>
    <property type="evidence" value="ECO:0007669"/>
    <property type="project" value="InterPro"/>
</dbReference>
<dbReference type="InterPro" id="IPR005471">
    <property type="entry name" value="Tscrpt_reg_IclR_N"/>
</dbReference>
<dbReference type="GO" id="GO:0003677">
    <property type="term" value="F:DNA binding"/>
    <property type="evidence" value="ECO:0007669"/>
    <property type="project" value="UniProtKB-KW"/>
</dbReference>
<dbReference type="SMART" id="SM00346">
    <property type="entry name" value="HTH_ICLR"/>
    <property type="match status" value="1"/>
</dbReference>
<proteinExistence type="predicted"/>
<dbReference type="OrthoDB" id="9807558at2"/>
<protein>
    <submittedName>
        <fullName evidence="6">IclR family transcriptional regulator</fullName>
    </submittedName>
</protein>
<organism evidence="6 7">
    <name type="scientific">Teichococcus deserti</name>
    <dbReference type="NCBI Taxonomy" id="1817963"/>
    <lineage>
        <taxon>Bacteria</taxon>
        <taxon>Pseudomonadati</taxon>
        <taxon>Pseudomonadota</taxon>
        <taxon>Alphaproteobacteria</taxon>
        <taxon>Acetobacterales</taxon>
        <taxon>Roseomonadaceae</taxon>
        <taxon>Roseomonas</taxon>
    </lineage>
</organism>
<sequence>MSTPEASTPDFVSALGRGLAVLECFGPGREKQTLTQVAALTGLSRGTARRFLLTLAALDYLASDGKLFWLTPRVLRFSHGYLASFGRAEVVKPVIQAVSEQLNESCSMAVLDGAEVVYIARVEARRVYSSRIDVGSRLPAHASSLGRVLLAGLAEDALDAWLARHPPQPWTARTITDPAQLRARIVEARRQRYAILDGELELGARSIAVPVQDATGRTVAALNIGTSAARAPLDQLRRQFLPVLRAAAAEIGPGFTGW</sequence>
<evidence type="ECO:0000313" key="6">
    <source>
        <dbReference type="EMBL" id="ONG54205.1"/>
    </source>
</evidence>
<dbReference type="InterPro" id="IPR036388">
    <property type="entry name" value="WH-like_DNA-bd_sf"/>
</dbReference>
<dbReference type="Pfam" id="PF09339">
    <property type="entry name" value="HTH_IclR"/>
    <property type="match status" value="1"/>
</dbReference>
<dbReference type="Gene3D" id="3.30.450.40">
    <property type="match status" value="1"/>
</dbReference>
<dbReference type="GO" id="GO:0045893">
    <property type="term" value="P:positive regulation of DNA-templated transcription"/>
    <property type="evidence" value="ECO:0007669"/>
    <property type="project" value="InterPro"/>
</dbReference>
<dbReference type="PANTHER" id="PTHR30136:SF34">
    <property type="entry name" value="TRANSCRIPTIONAL REGULATOR"/>
    <property type="match status" value="1"/>
</dbReference>
<dbReference type="Proteomes" id="UP000188879">
    <property type="component" value="Unassembled WGS sequence"/>
</dbReference>
<dbReference type="InterPro" id="IPR029016">
    <property type="entry name" value="GAF-like_dom_sf"/>
</dbReference>
<dbReference type="InterPro" id="IPR014757">
    <property type="entry name" value="Tscrpt_reg_IclR_C"/>
</dbReference>
<feature type="domain" description="IclR-ED" evidence="5">
    <location>
        <begin position="73"/>
        <end position="257"/>
    </location>
</feature>
<dbReference type="PANTHER" id="PTHR30136">
    <property type="entry name" value="HELIX-TURN-HELIX TRANSCRIPTIONAL REGULATOR, ICLR FAMILY"/>
    <property type="match status" value="1"/>
</dbReference>
<dbReference type="NCBIfam" id="TIGR02431">
    <property type="entry name" value="pcaR_pcaU"/>
    <property type="match status" value="1"/>
</dbReference>
<dbReference type="Pfam" id="PF01614">
    <property type="entry name" value="IclR_C"/>
    <property type="match status" value="1"/>
</dbReference>
<evidence type="ECO:0000259" key="5">
    <source>
        <dbReference type="PROSITE" id="PS51078"/>
    </source>
</evidence>
<reference evidence="6 7" key="1">
    <citation type="submission" date="2016-10" db="EMBL/GenBank/DDBJ databases">
        <title>Draft Genome sequence of Roseomonas sp. strain M3.</title>
        <authorList>
            <person name="Subhash Y."/>
            <person name="Lee S."/>
        </authorList>
    </citation>
    <scope>NUCLEOTIDE SEQUENCE [LARGE SCALE GENOMIC DNA]</scope>
    <source>
        <strain evidence="6 7">M3</strain>
    </source>
</reference>
<name>A0A1V2H3K6_9PROT</name>
<dbReference type="EMBL" id="MLCO01000088">
    <property type="protein sequence ID" value="ONG54205.1"/>
    <property type="molecule type" value="Genomic_DNA"/>
</dbReference>
<evidence type="ECO:0000313" key="7">
    <source>
        <dbReference type="Proteomes" id="UP000188879"/>
    </source>
</evidence>
<evidence type="ECO:0000259" key="4">
    <source>
        <dbReference type="PROSITE" id="PS51077"/>
    </source>
</evidence>
<dbReference type="Gene3D" id="1.10.10.10">
    <property type="entry name" value="Winged helix-like DNA-binding domain superfamily/Winged helix DNA-binding domain"/>
    <property type="match status" value="1"/>
</dbReference>
<dbReference type="GO" id="GO:0003700">
    <property type="term" value="F:DNA-binding transcription factor activity"/>
    <property type="evidence" value="ECO:0007669"/>
    <property type="project" value="TreeGrafter"/>
</dbReference>
<evidence type="ECO:0000256" key="2">
    <source>
        <dbReference type="ARBA" id="ARBA00023125"/>
    </source>
</evidence>
<dbReference type="PROSITE" id="PS51078">
    <property type="entry name" value="ICLR_ED"/>
    <property type="match status" value="1"/>
</dbReference>
<accession>A0A1V2H3K6</accession>
<keyword evidence="3" id="KW-0804">Transcription</keyword>
<keyword evidence="2" id="KW-0238">DNA-binding</keyword>
<evidence type="ECO:0000256" key="3">
    <source>
        <dbReference type="ARBA" id="ARBA00023163"/>
    </source>
</evidence>
<keyword evidence="7" id="KW-1185">Reference proteome</keyword>
<comment type="caution">
    <text evidence="6">The sequence shown here is derived from an EMBL/GenBank/DDBJ whole genome shotgun (WGS) entry which is preliminary data.</text>
</comment>
<dbReference type="AlphaFoldDB" id="A0A1V2H3K6"/>
<evidence type="ECO:0000256" key="1">
    <source>
        <dbReference type="ARBA" id="ARBA00023015"/>
    </source>
</evidence>
<dbReference type="InterPro" id="IPR036390">
    <property type="entry name" value="WH_DNA-bd_sf"/>
</dbReference>
<keyword evidence="1" id="KW-0805">Transcription regulation</keyword>
<dbReference type="RefSeq" id="WP_076957347.1">
    <property type="nucleotide sequence ID" value="NZ_MLCO01000088.1"/>
</dbReference>
<gene>
    <name evidence="6" type="ORF">BKE38_10705</name>
</gene>
<dbReference type="GO" id="GO:0045892">
    <property type="term" value="P:negative regulation of DNA-templated transcription"/>
    <property type="evidence" value="ECO:0007669"/>
    <property type="project" value="TreeGrafter"/>
</dbReference>
<dbReference type="SUPFAM" id="SSF46785">
    <property type="entry name" value="Winged helix' DNA-binding domain"/>
    <property type="match status" value="1"/>
</dbReference>
<dbReference type="SUPFAM" id="SSF55781">
    <property type="entry name" value="GAF domain-like"/>
    <property type="match status" value="1"/>
</dbReference>
<dbReference type="InterPro" id="IPR012794">
    <property type="entry name" value="PcaR_PcaU"/>
</dbReference>